<feature type="non-terminal residue" evidence="1">
    <location>
        <position position="1"/>
    </location>
</feature>
<accession>X0U9R1</accession>
<organism evidence="1">
    <name type="scientific">marine sediment metagenome</name>
    <dbReference type="NCBI Taxonomy" id="412755"/>
    <lineage>
        <taxon>unclassified sequences</taxon>
        <taxon>metagenomes</taxon>
        <taxon>ecological metagenomes</taxon>
    </lineage>
</organism>
<dbReference type="EMBL" id="BARS01025275">
    <property type="protein sequence ID" value="GAG02290.1"/>
    <property type="molecule type" value="Genomic_DNA"/>
</dbReference>
<name>X0U9R1_9ZZZZ</name>
<proteinExistence type="predicted"/>
<sequence length="268" mass="29412">PYRINVERAEQIPPGEKIAAVSPERLKAFDDWSTGLLDGPLERADTAAIDMKRIRTRAREIVGRRVVPTGRFRVWLQGISSFIRSRRAEGFLLGAGGEYSLPTGSARAWVGYPFGHQLAELTVELDFDLGPNQLRLEGYRQRLTDIGPIQAASGVTSTASLGINGEDFTDPYFRDGARATFFFPWLGSRSSISAGWERQESALLSTGVDDARPIRPIRDGDMWSTTASLRPQLPSVLGARVTGRLDAEGGLLDGDGYARWLFGVELDG</sequence>
<evidence type="ECO:0008006" key="2">
    <source>
        <dbReference type="Google" id="ProtNLM"/>
    </source>
</evidence>
<comment type="caution">
    <text evidence="1">The sequence shown here is derived from an EMBL/GenBank/DDBJ whole genome shotgun (WGS) entry which is preliminary data.</text>
</comment>
<feature type="non-terminal residue" evidence="1">
    <location>
        <position position="268"/>
    </location>
</feature>
<protein>
    <recommendedName>
        <fullName evidence="2">TonB-dependent receptor-like beta-barrel domain-containing protein</fullName>
    </recommendedName>
</protein>
<reference evidence="1" key="1">
    <citation type="journal article" date="2014" name="Front. Microbiol.">
        <title>High frequency of phylogenetically diverse reductive dehalogenase-homologous genes in deep subseafloor sedimentary metagenomes.</title>
        <authorList>
            <person name="Kawai M."/>
            <person name="Futagami T."/>
            <person name="Toyoda A."/>
            <person name="Takaki Y."/>
            <person name="Nishi S."/>
            <person name="Hori S."/>
            <person name="Arai W."/>
            <person name="Tsubouchi T."/>
            <person name="Morono Y."/>
            <person name="Uchiyama I."/>
            <person name="Ito T."/>
            <person name="Fujiyama A."/>
            <person name="Inagaki F."/>
            <person name="Takami H."/>
        </authorList>
    </citation>
    <scope>NUCLEOTIDE SEQUENCE</scope>
    <source>
        <strain evidence="1">Expedition CK06-06</strain>
    </source>
</reference>
<dbReference type="AlphaFoldDB" id="X0U9R1"/>
<evidence type="ECO:0000313" key="1">
    <source>
        <dbReference type="EMBL" id="GAG02290.1"/>
    </source>
</evidence>
<gene>
    <name evidence="1" type="ORF">S01H1_39971</name>
</gene>